<dbReference type="AlphaFoldDB" id="A0A0B7APV7"/>
<organism evidence="1">
    <name type="scientific">Arion vulgaris</name>
    <dbReference type="NCBI Taxonomy" id="1028688"/>
    <lineage>
        <taxon>Eukaryota</taxon>
        <taxon>Metazoa</taxon>
        <taxon>Spiralia</taxon>
        <taxon>Lophotrochozoa</taxon>
        <taxon>Mollusca</taxon>
        <taxon>Gastropoda</taxon>
        <taxon>Heterobranchia</taxon>
        <taxon>Euthyneura</taxon>
        <taxon>Panpulmonata</taxon>
        <taxon>Eupulmonata</taxon>
        <taxon>Stylommatophora</taxon>
        <taxon>Helicina</taxon>
        <taxon>Arionoidea</taxon>
        <taxon>Arionidae</taxon>
        <taxon>Arion</taxon>
    </lineage>
</organism>
<reference evidence="1" key="1">
    <citation type="submission" date="2014-12" db="EMBL/GenBank/DDBJ databases">
        <title>Insight into the proteome of Arion vulgaris.</title>
        <authorList>
            <person name="Aradska J."/>
            <person name="Bulat T."/>
            <person name="Smidak R."/>
            <person name="Sarate P."/>
            <person name="Gangsoo J."/>
            <person name="Sialana F."/>
            <person name="Bilban M."/>
            <person name="Lubec G."/>
        </authorList>
    </citation>
    <scope>NUCLEOTIDE SEQUENCE</scope>
    <source>
        <tissue evidence="1">Skin</tissue>
    </source>
</reference>
<name>A0A0B7APV7_9EUPU</name>
<evidence type="ECO:0000313" key="1">
    <source>
        <dbReference type="EMBL" id="CEK82883.1"/>
    </source>
</evidence>
<gene>
    <name evidence="1" type="primary">ORF134060</name>
</gene>
<proteinExistence type="predicted"/>
<dbReference type="EMBL" id="HACG01036018">
    <property type="protein sequence ID" value="CEK82883.1"/>
    <property type="molecule type" value="Transcribed_RNA"/>
</dbReference>
<sequence>MCMYVCAYHHLHGYQTVHFFCGFIYELAGQLKALAKSGEFWNEPITLKRPGLCTPV</sequence>
<accession>A0A0B7APV7</accession>
<protein>
    <submittedName>
        <fullName evidence="1">Uncharacterized protein</fullName>
    </submittedName>
</protein>